<evidence type="ECO:0000313" key="3">
    <source>
        <dbReference type="Proteomes" id="UP000798808"/>
    </source>
</evidence>
<dbReference type="PROSITE" id="PS51257">
    <property type="entry name" value="PROKAR_LIPOPROTEIN"/>
    <property type="match status" value="1"/>
</dbReference>
<organism evidence="2 3">
    <name type="scientific">Fulvivirga kasyanovii</name>
    <dbReference type="NCBI Taxonomy" id="396812"/>
    <lineage>
        <taxon>Bacteria</taxon>
        <taxon>Pseudomonadati</taxon>
        <taxon>Bacteroidota</taxon>
        <taxon>Cytophagia</taxon>
        <taxon>Cytophagales</taxon>
        <taxon>Fulvivirgaceae</taxon>
        <taxon>Fulvivirga</taxon>
    </lineage>
</organism>
<reference evidence="2 3" key="1">
    <citation type="submission" date="2019-02" db="EMBL/GenBank/DDBJ databases">
        <authorList>
            <person name="Goldberg S.R."/>
            <person name="Haltli B.A."/>
            <person name="Correa H."/>
            <person name="Russell K.G."/>
        </authorList>
    </citation>
    <scope>NUCLEOTIDE SEQUENCE [LARGE SCALE GENOMIC DNA]</scope>
    <source>
        <strain evidence="2 3">JCM 16186</strain>
    </source>
</reference>
<feature type="chain" id="PRO_5045853346" description="Transporter" evidence="1">
    <location>
        <begin position="18"/>
        <end position="318"/>
    </location>
</feature>
<gene>
    <name evidence="2" type="ORF">E1163_26615</name>
</gene>
<protein>
    <recommendedName>
        <fullName evidence="4">Transporter</fullName>
    </recommendedName>
</protein>
<comment type="caution">
    <text evidence="2">The sequence shown here is derived from an EMBL/GenBank/DDBJ whole genome shotgun (WGS) entry which is preliminary data.</text>
</comment>
<sequence length="318" mass="35441">MKKLLLIFIGLCSFSFASGQGCSDAGFCTMGAMSPGQVYTKKINFKLRALELNQYRGTTKLTPVINVTTLDFTFGITENTSFQVKLPYQWVKGNLGKTSGVGDISYSFTHNFKSTENYHINATLGGKIPSGKSDLEGDDKPEFTSDGQPHDLPMYYQVSLGTWDIVAGASYISKKWMFATGIQVPVSHNNQNDFQYEEWSGYPDPGYLRSHHLANDLKRGTDVMLRAERAFHFSNLDIRLGVLPIFRITKDEITENGERVKLDGTTGMALSGILGVAYHFNVYHTAKVLLGHKFTDRDVNPDGLTRENVASIAYVIRF</sequence>
<evidence type="ECO:0008006" key="4">
    <source>
        <dbReference type="Google" id="ProtNLM"/>
    </source>
</evidence>
<keyword evidence="1" id="KW-0732">Signal</keyword>
<dbReference type="Proteomes" id="UP000798808">
    <property type="component" value="Unassembled WGS sequence"/>
</dbReference>
<dbReference type="RefSeq" id="WP_155176205.1">
    <property type="nucleotide sequence ID" value="NZ_BAAAFL010000053.1"/>
</dbReference>
<evidence type="ECO:0000313" key="2">
    <source>
        <dbReference type="EMBL" id="MTI28559.1"/>
    </source>
</evidence>
<accession>A0ABW9RWE8</accession>
<evidence type="ECO:0000256" key="1">
    <source>
        <dbReference type="SAM" id="SignalP"/>
    </source>
</evidence>
<name>A0ABW9RWE8_9BACT</name>
<keyword evidence="3" id="KW-1185">Reference proteome</keyword>
<dbReference type="EMBL" id="SMLW01000667">
    <property type="protein sequence ID" value="MTI28559.1"/>
    <property type="molecule type" value="Genomic_DNA"/>
</dbReference>
<proteinExistence type="predicted"/>
<feature type="signal peptide" evidence="1">
    <location>
        <begin position="1"/>
        <end position="17"/>
    </location>
</feature>